<dbReference type="GO" id="GO:0003677">
    <property type="term" value="F:DNA binding"/>
    <property type="evidence" value="ECO:0007669"/>
    <property type="project" value="UniProtKB-KW"/>
</dbReference>
<evidence type="ECO:0000313" key="4">
    <source>
        <dbReference type="Proteomes" id="UP001327986"/>
    </source>
</evidence>
<accession>A0AB38Z7V0</accession>
<evidence type="ECO:0000256" key="1">
    <source>
        <dbReference type="ARBA" id="ARBA00023125"/>
    </source>
</evidence>
<dbReference type="InterPro" id="IPR001387">
    <property type="entry name" value="Cro/C1-type_HTH"/>
</dbReference>
<dbReference type="RefSeq" id="WP_324664129.1">
    <property type="nucleotide sequence ID" value="NZ_CP141531.1"/>
</dbReference>
<feature type="domain" description="HTH cro/C1-type" evidence="2">
    <location>
        <begin position="4"/>
        <end position="58"/>
    </location>
</feature>
<keyword evidence="1" id="KW-0238">DNA-binding</keyword>
<dbReference type="InterPro" id="IPR010982">
    <property type="entry name" value="Lambda_DNA-bd_dom_sf"/>
</dbReference>
<dbReference type="EMBL" id="CP141531">
    <property type="protein sequence ID" value="WRO06647.1"/>
    <property type="molecule type" value="Genomic_DNA"/>
</dbReference>
<dbReference type="Gene3D" id="1.10.260.40">
    <property type="entry name" value="lambda repressor-like DNA-binding domains"/>
    <property type="match status" value="1"/>
</dbReference>
<sequence>MKTLKQIRENKFITQKELADLTGLSVITISRIENGVSKPTFSSIKKIAQALKIEPGEIDFTK</sequence>
<dbReference type="Pfam" id="PF01381">
    <property type="entry name" value="HTH_3"/>
    <property type="match status" value="1"/>
</dbReference>
<dbReference type="InterPro" id="IPR050807">
    <property type="entry name" value="TransReg_Diox_bact_type"/>
</dbReference>
<evidence type="ECO:0000259" key="2">
    <source>
        <dbReference type="PROSITE" id="PS50943"/>
    </source>
</evidence>
<dbReference type="PANTHER" id="PTHR46797:SF1">
    <property type="entry name" value="METHYLPHOSPHONATE SYNTHASE"/>
    <property type="match status" value="1"/>
</dbReference>
<dbReference type="PROSITE" id="PS50943">
    <property type="entry name" value="HTH_CROC1"/>
    <property type="match status" value="1"/>
</dbReference>
<dbReference type="Proteomes" id="UP001327986">
    <property type="component" value="Chromosome"/>
</dbReference>
<dbReference type="SUPFAM" id="SSF47413">
    <property type="entry name" value="lambda repressor-like DNA-binding domains"/>
    <property type="match status" value="1"/>
</dbReference>
<organism evidence="3 4">
    <name type="scientific">Dehalococcoides mccartyi</name>
    <dbReference type="NCBI Taxonomy" id="61435"/>
    <lineage>
        <taxon>Bacteria</taxon>
        <taxon>Bacillati</taxon>
        <taxon>Chloroflexota</taxon>
        <taxon>Dehalococcoidia</taxon>
        <taxon>Dehalococcoidales</taxon>
        <taxon>Dehalococcoidaceae</taxon>
        <taxon>Dehalococcoides</taxon>
    </lineage>
</organism>
<name>A0AB38Z7V0_9CHLR</name>
<dbReference type="SMART" id="SM00530">
    <property type="entry name" value="HTH_XRE"/>
    <property type="match status" value="1"/>
</dbReference>
<gene>
    <name evidence="3" type="ORF">VLL09_04460</name>
</gene>
<dbReference type="AlphaFoldDB" id="A0AB38Z7V0"/>
<dbReference type="GO" id="GO:0005829">
    <property type="term" value="C:cytosol"/>
    <property type="evidence" value="ECO:0007669"/>
    <property type="project" value="TreeGrafter"/>
</dbReference>
<reference evidence="3" key="1">
    <citation type="submission" date="2023-12" db="EMBL/GenBank/DDBJ databases">
        <title>Isolation of organohalide respiring bacteria Dehalococcoides mccartyi strain GPTCE1 in groundwater collected near a chemical plant in Suzhou, China.</title>
        <authorList>
            <person name="Liu G."/>
        </authorList>
    </citation>
    <scope>NUCLEOTIDE SEQUENCE</scope>
    <source>
        <strain evidence="3">GPTCE1</strain>
    </source>
</reference>
<dbReference type="CDD" id="cd00093">
    <property type="entry name" value="HTH_XRE"/>
    <property type="match status" value="1"/>
</dbReference>
<proteinExistence type="predicted"/>
<dbReference type="PANTHER" id="PTHR46797">
    <property type="entry name" value="HTH-TYPE TRANSCRIPTIONAL REGULATOR"/>
    <property type="match status" value="1"/>
</dbReference>
<protein>
    <submittedName>
        <fullName evidence="3">Helix-turn-helix transcriptional regulator</fullName>
    </submittedName>
</protein>
<evidence type="ECO:0000313" key="3">
    <source>
        <dbReference type="EMBL" id="WRO06647.1"/>
    </source>
</evidence>
<dbReference type="GO" id="GO:0003700">
    <property type="term" value="F:DNA-binding transcription factor activity"/>
    <property type="evidence" value="ECO:0007669"/>
    <property type="project" value="TreeGrafter"/>
</dbReference>